<dbReference type="Proteomes" id="UP001162060">
    <property type="component" value="Unassembled WGS sequence"/>
</dbReference>
<protein>
    <submittedName>
        <fullName evidence="1">Uncharacterized protein</fullName>
    </submittedName>
</protein>
<dbReference type="AlphaFoldDB" id="A0AAV1UCU6"/>
<gene>
    <name evidence="1" type="ORF">PM001_LOCUS16597</name>
</gene>
<accession>A0AAV1UCU6</accession>
<comment type="caution">
    <text evidence="1">The sequence shown here is derived from an EMBL/GenBank/DDBJ whole genome shotgun (WGS) entry which is preliminary data.</text>
</comment>
<reference evidence="1" key="1">
    <citation type="submission" date="2024-01" db="EMBL/GenBank/DDBJ databases">
        <authorList>
            <person name="Webb A."/>
        </authorList>
    </citation>
    <scope>NUCLEOTIDE SEQUENCE</scope>
    <source>
        <strain evidence="1">Pm1</strain>
    </source>
</reference>
<sequence length="54" mass="6007">MASVCINYRSTIATSTRKDFELQTLFPSTDPSIDRSIFSILLLLVLVRAAQFGV</sequence>
<evidence type="ECO:0000313" key="1">
    <source>
        <dbReference type="EMBL" id="CAK7931447.1"/>
    </source>
</evidence>
<evidence type="ECO:0000313" key="2">
    <source>
        <dbReference type="Proteomes" id="UP001162060"/>
    </source>
</evidence>
<name>A0AAV1UCU6_9STRA</name>
<dbReference type="EMBL" id="CAKLBY020000175">
    <property type="protein sequence ID" value="CAK7931447.1"/>
    <property type="molecule type" value="Genomic_DNA"/>
</dbReference>
<proteinExistence type="predicted"/>
<organism evidence="1 2">
    <name type="scientific">Peronospora matthiolae</name>
    <dbReference type="NCBI Taxonomy" id="2874970"/>
    <lineage>
        <taxon>Eukaryota</taxon>
        <taxon>Sar</taxon>
        <taxon>Stramenopiles</taxon>
        <taxon>Oomycota</taxon>
        <taxon>Peronosporomycetes</taxon>
        <taxon>Peronosporales</taxon>
        <taxon>Peronosporaceae</taxon>
        <taxon>Peronospora</taxon>
    </lineage>
</organism>